<gene>
    <name evidence="2" type="ORF">SLEP1_g51951</name>
</gene>
<name>A0AAV5M4T4_9ROSI</name>
<accession>A0AAV5M4T4</accession>
<proteinExistence type="predicted"/>
<evidence type="ECO:0000313" key="3">
    <source>
        <dbReference type="Proteomes" id="UP001054252"/>
    </source>
</evidence>
<dbReference type="EMBL" id="BPVZ01000186">
    <property type="protein sequence ID" value="GKV44796.1"/>
    <property type="molecule type" value="Genomic_DNA"/>
</dbReference>
<feature type="transmembrane region" description="Helical" evidence="1">
    <location>
        <begin position="70"/>
        <end position="94"/>
    </location>
</feature>
<keyword evidence="1" id="KW-0472">Membrane</keyword>
<organism evidence="2 3">
    <name type="scientific">Rubroshorea leprosula</name>
    <dbReference type="NCBI Taxonomy" id="152421"/>
    <lineage>
        <taxon>Eukaryota</taxon>
        <taxon>Viridiplantae</taxon>
        <taxon>Streptophyta</taxon>
        <taxon>Embryophyta</taxon>
        <taxon>Tracheophyta</taxon>
        <taxon>Spermatophyta</taxon>
        <taxon>Magnoliopsida</taxon>
        <taxon>eudicotyledons</taxon>
        <taxon>Gunneridae</taxon>
        <taxon>Pentapetalae</taxon>
        <taxon>rosids</taxon>
        <taxon>malvids</taxon>
        <taxon>Malvales</taxon>
        <taxon>Dipterocarpaceae</taxon>
        <taxon>Rubroshorea</taxon>
    </lineage>
</organism>
<keyword evidence="1" id="KW-0812">Transmembrane</keyword>
<comment type="caution">
    <text evidence="2">The sequence shown here is derived from an EMBL/GenBank/DDBJ whole genome shotgun (WGS) entry which is preliminary data.</text>
</comment>
<feature type="transmembrane region" description="Helical" evidence="1">
    <location>
        <begin position="42"/>
        <end position="64"/>
    </location>
</feature>
<dbReference type="Proteomes" id="UP001054252">
    <property type="component" value="Unassembled WGS sequence"/>
</dbReference>
<reference evidence="2 3" key="1">
    <citation type="journal article" date="2021" name="Commun. Biol.">
        <title>The genome of Shorea leprosula (Dipterocarpaceae) highlights the ecological relevance of drought in aseasonal tropical rainforests.</title>
        <authorList>
            <person name="Ng K.K.S."/>
            <person name="Kobayashi M.J."/>
            <person name="Fawcett J.A."/>
            <person name="Hatakeyama M."/>
            <person name="Paape T."/>
            <person name="Ng C.H."/>
            <person name="Ang C.C."/>
            <person name="Tnah L.H."/>
            <person name="Lee C.T."/>
            <person name="Nishiyama T."/>
            <person name="Sese J."/>
            <person name="O'Brien M.J."/>
            <person name="Copetti D."/>
            <person name="Mohd Noor M.I."/>
            <person name="Ong R.C."/>
            <person name="Putra M."/>
            <person name="Sireger I.Z."/>
            <person name="Indrioko S."/>
            <person name="Kosugi Y."/>
            <person name="Izuno A."/>
            <person name="Isagi Y."/>
            <person name="Lee S.L."/>
            <person name="Shimizu K.K."/>
        </authorList>
    </citation>
    <scope>NUCLEOTIDE SEQUENCE [LARGE SCALE GENOMIC DNA]</scope>
    <source>
        <strain evidence="2">214</strain>
    </source>
</reference>
<dbReference type="AlphaFoldDB" id="A0AAV5M4T4"/>
<evidence type="ECO:0000313" key="2">
    <source>
        <dbReference type="EMBL" id="GKV44796.1"/>
    </source>
</evidence>
<sequence>MITGDRKKEAEIMRENQVGTEIEGGIMIIGVEIMTGIVIKNVIGIMTALRLMILEVAIGHILGLGNAPRIMIATGILFNNIPCLFDNILLVLFCDHFLTY</sequence>
<protein>
    <submittedName>
        <fullName evidence="2">Uncharacterized protein</fullName>
    </submittedName>
</protein>
<evidence type="ECO:0000256" key="1">
    <source>
        <dbReference type="SAM" id="Phobius"/>
    </source>
</evidence>
<keyword evidence="1" id="KW-1133">Transmembrane helix</keyword>
<keyword evidence="3" id="KW-1185">Reference proteome</keyword>